<feature type="transmembrane region" description="Helical" evidence="5">
    <location>
        <begin position="150"/>
        <end position="167"/>
    </location>
</feature>
<dbReference type="PROSITE" id="PS51898">
    <property type="entry name" value="TYR_RECOMBINASE"/>
    <property type="match status" value="1"/>
</dbReference>
<feature type="region of interest" description="Disordered" evidence="4">
    <location>
        <begin position="358"/>
        <end position="398"/>
    </location>
</feature>
<evidence type="ECO:0000256" key="3">
    <source>
        <dbReference type="ARBA" id="ARBA00023172"/>
    </source>
</evidence>
<gene>
    <name evidence="7" type="ORF">P8936_15205</name>
</gene>
<feature type="domain" description="Tyr recombinase" evidence="6">
    <location>
        <begin position="148"/>
        <end position="355"/>
    </location>
</feature>
<feature type="transmembrane region" description="Helical" evidence="5">
    <location>
        <begin position="20"/>
        <end position="38"/>
    </location>
</feature>
<dbReference type="SUPFAM" id="SSF56349">
    <property type="entry name" value="DNA breaking-rejoining enzymes"/>
    <property type="match status" value="1"/>
</dbReference>
<dbReference type="Pfam" id="PF00589">
    <property type="entry name" value="Phage_integrase"/>
    <property type="match status" value="1"/>
</dbReference>
<comment type="subcellular location">
    <subcellularLocation>
        <location evidence="1">Cytoplasm</location>
    </subcellularLocation>
</comment>
<reference evidence="7" key="1">
    <citation type="submission" date="2023-03" db="EMBL/GenBank/DDBJ databases">
        <title>Edaphobacter sp.</title>
        <authorList>
            <person name="Huber K.J."/>
            <person name="Papendorf J."/>
            <person name="Pilke C."/>
            <person name="Bunk B."/>
            <person name="Sproeer C."/>
            <person name="Pester M."/>
        </authorList>
    </citation>
    <scope>NUCLEOTIDE SEQUENCE</scope>
    <source>
        <strain evidence="7">DSM 109920</strain>
    </source>
</reference>
<dbReference type="RefSeq" id="WP_348269682.1">
    <property type="nucleotide sequence ID" value="NZ_CP121195.1"/>
</dbReference>
<dbReference type="InterPro" id="IPR050090">
    <property type="entry name" value="Tyrosine_recombinase_XerCD"/>
</dbReference>
<evidence type="ECO:0000256" key="1">
    <source>
        <dbReference type="ARBA" id="ARBA00004496"/>
    </source>
</evidence>
<evidence type="ECO:0000256" key="2">
    <source>
        <dbReference type="ARBA" id="ARBA00022908"/>
    </source>
</evidence>
<dbReference type="InterPro" id="IPR002104">
    <property type="entry name" value="Integrase_catalytic"/>
</dbReference>
<name>A0AAU7D7G2_9BACT</name>
<evidence type="ECO:0000256" key="5">
    <source>
        <dbReference type="SAM" id="Phobius"/>
    </source>
</evidence>
<dbReference type="EMBL" id="CP121195">
    <property type="protein sequence ID" value="XBH13025.1"/>
    <property type="molecule type" value="Genomic_DNA"/>
</dbReference>
<dbReference type="Gene3D" id="1.10.443.10">
    <property type="entry name" value="Intergrase catalytic core"/>
    <property type="match status" value="1"/>
</dbReference>
<organism evidence="7">
    <name type="scientific">Edaphobacter paludis</name>
    <dbReference type="NCBI Taxonomy" id="3035702"/>
    <lineage>
        <taxon>Bacteria</taxon>
        <taxon>Pseudomonadati</taxon>
        <taxon>Acidobacteriota</taxon>
        <taxon>Terriglobia</taxon>
        <taxon>Terriglobales</taxon>
        <taxon>Acidobacteriaceae</taxon>
        <taxon>Edaphobacter</taxon>
    </lineage>
</organism>
<keyword evidence="3" id="KW-0233">DNA recombination</keyword>
<protein>
    <submittedName>
        <fullName evidence="7">Tyrosine-type recombinase/integrase</fullName>
    </submittedName>
</protein>
<dbReference type="InterPro" id="IPR013762">
    <property type="entry name" value="Integrase-like_cat_sf"/>
</dbReference>
<dbReference type="PANTHER" id="PTHR30349">
    <property type="entry name" value="PHAGE INTEGRASE-RELATED"/>
    <property type="match status" value="1"/>
</dbReference>
<keyword evidence="5" id="KW-1133">Transmembrane helix</keyword>
<keyword evidence="5" id="KW-0472">Membrane</keyword>
<dbReference type="GO" id="GO:0005737">
    <property type="term" value="C:cytoplasm"/>
    <property type="evidence" value="ECO:0007669"/>
    <property type="project" value="UniProtKB-SubCell"/>
</dbReference>
<evidence type="ECO:0000259" key="6">
    <source>
        <dbReference type="PROSITE" id="PS51898"/>
    </source>
</evidence>
<keyword evidence="5" id="KW-0812">Transmembrane</keyword>
<accession>A0AAU7D7G2</accession>
<keyword evidence="2" id="KW-0229">DNA integration</keyword>
<dbReference type="AlphaFoldDB" id="A0AAU7D7G2"/>
<evidence type="ECO:0000313" key="7">
    <source>
        <dbReference type="EMBL" id="XBH13025.1"/>
    </source>
</evidence>
<feature type="compositionally biased region" description="Acidic residues" evidence="4">
    <location>
        <begin position="388"/>
        <end position="398"/>
    </location>
</feature>
<dbReference type="PANTHER" id="PTHR30349:SF77">
    <property type="entry name" value="TYROSINE RECOMBINASE XERC"/>
    <property type="match status" value="1"/>
</dbReference>
<evidence type="ECO:0000256" key="4">
    <source>
        <dbReference type="SAM" id="MobiDB-lite"/>
    </source>
</evidence>
<dbReference type="GO" id="GO:0003677">
    <property type="term" value="F:DNA binding"/>
    <property type="evidence" value="ECO:0007669"/>
    <property type="project" value="InterPro"/>
</dbReference>
<dbReference type="GO" id="GO:0006310">
    <property type="term" value="P:DNA recombination"/>
    <property type="evidence" value="ECO:0007669"/>
    <property type="project" value="UniProtKB-KW"/>
</dbReference>
<sequence>MAEWGRKEYSKAWPSRTPVWTWTAILLSFVFLAGMLTLEYERSWTAAERLYLSDYLKSGARGKASATAASRYTLLEAVVGKGERLVMGDEIEAVPELDGRPGYRLTDEGVKDGISRLTWVTGVFNDRGLHRVMSEAVYADHESWEFYQKPVYATLAFLVLALFVAVPKDRARRMIWKHGRRLRGPELVRTAEFNEKLGESKLLTKSLPDGVSFINEEQTWADKLFRKNLSRWARVPRDREAMHFLIMGDSGTGKSAANEARPKLVSEPDDCTVFLSNAGEEISLHHVSTLVRDYVNMAQIGKTGSSHLLRHTMATLMLEGGADIRFIQKMLGHASLAATELYTHVSIRMLKQVHAATHPAAHLEKKKPSSQTANDDAARGELLAALDAEAESEDDENP</sequence>
<proteinExistence type="predicted"/>
<dbReference type="GO" id="GO:0015074">
    <property type="term" value="P:DNA integration"/>
    <property type="evidence" value="ECO:0007669"/>
    <property type="project" value="UniProtKB-KW"/>
</dbReference>
<dbReference type="InterPro" id="IPR011010">
    <property type="entry name" value="DNA_brk_join_enz"/>
</dbReference>